<proteinExistence type="predicted"/>
<dbReference type="AlphaFoldDB" id="A0AAU7U891"/>
<dbReference type="EMBL" id="CP158299">
    <property type="protein sequence ID" value="XBV84417.1"/>
    <property type="molecule type" value="Genomic_DNA"/>
</dbReference>
<dbReference type="Pfam" id="PF05114">
    <property type="entry name" value="MbnB_TglH_ChrH"/>
    <property type="match status" value="1"/>
</dbReference>
<dbReference type="RefSeq" id="WP_350242454.1">
    <property type="nucleotide sequence ID" value="NZ_CP158299.1"/>
</dbReference>
<dbReference type="KEGG" id="dsc:ABOD76_13305"/>
<sequence length="254" mass="28563">MSISLAANGIPDLYAVLEQEEALPLDHIKCPLSPQSRPEVERALALRPVLLHGWGPPRYSVTRPELPEPELLRALSARSGTPHLSVHLDPAPALDGALSEAELLRRVAAQAEQLRQLSGVPLLLENMPWYPWRQKPGWGVDPAFIRRALEAAQAGLLLDLAHARVACWHLGQDVQEYLQQLPLERVREIHVSGPRLEQDGLRDRHQLLSEDDWALLAWTMERAPALTYLTHEYLAEGQPEQLRIELQRLGGLTR</sequence>
<dbReference type="Gene3D" id="3.20.20.150">
    <property type="entry name" value="Divalent-metal-dependent TIM barrel enzymes"/>
    <property type="match status" value="1"/>
</dbReference>
<name>A0AAU7U891_9DEIO</name>
<evidence type="ECO:0000313" key="1">
    <source>
        <dbReference type="EMBL" id="XBV84417.1"/>
    </source>
</evidence>
<accession>A0AAU7U891</accession>
<dbReference type="SUPFAM" id="SSF51658">
    <property type="entry name" value="Xylose isomerase-like"/>
    <property type="match status" value="1"/>
</dbReference>
<gene>
    <name evidence="1" type="ORF">ABOD76_13305</name>
</gene>
<protein>
    <submittedName>
        <fullName evidence="1">DUF692 family multinuclear iron-containing protein</fullName>
    </submittedName>
</protein>
<reference evidence="1" key="1">
    <citation type="submission" date="2024-06" db="EMBL/GenBank/DDBJ databases">
        <title>Draft Genome Sequence of Deinococcus sonorensis Type Strain KR-87, a Biofilm Producing Representative of the Genus Deinococcus.</title>
        <authorList>
            <person name="Boren L.S."/>
            <person name="Grosso R.A."/>
            <person name="Hugenberg-Cox A.N."/>
            <person name="Hill J.T.E."/>
            <person name="Albert C.M."/>
            <person name="Tuohy J.M."/>
        </authorList>
    </citation>
    <scope>NUCLEOTIDE SEQUENCE</scope>
    <source>
        <strain evidence="1">KR-87</strain>
    </source>
</reference>
<organism evidence="1">
    <name type="scientific">Deinococcus sonorensis KR-87</name>
    <dbReference type="NCBI Taxonomy" id="694439"/>
    <lineage>
        <taxon>Bacteria</taxon>
        <taxon>Thermotogati</taxon>
        <taxon>Deinococcota</taxon>
        <taxon>Deinococci</taxon>
        <taxon>Deinococcales</taxon>
        <taxon>Deinococcaceae</taxon>
        <taxon>Deinococcus</taxon>
    </lineage>
</organism>
<dbReference type="InterPro" id="IPR007801">
    <property type="entry name" value="MbnB/TglH/ChrH"/>
</dbReference>
<dbReference type="InterPro" id="IPR036237">
    <property type="entry name" value="Xyl_isomerase-like_sf"/>
</dbReference>